<dbReference type="Proteomes" id="UP001634007">
    <property type="component" value="Unassembled WGS sequence"/>
</dbReference>
<keyword evidence="3" id="KW-1185">Reference proteome</keyword>
<evidence type="ECO:0000313" key="3">
    <source>
        <dbReference type="Proteomes" id="UP001634007"/>
    </source>
</evidence>
<dbReference type="AlphaFoldDB" id="A0ABD3K7L0"/>
<organism evidence="2 3">
    <name type="scientific">Eucalyptus globulus</name>
    <name type="common">Tasmanian blue gum</name>
    <dbReference type="NCBI Taxonomy" id="34317"/>
    <lineage>
        <taxon>Eukaryota</taxon>
        <taxon>Viridiplantae</taxon>
        <taxon>Streptophyta</taxon>
        <taxon>Embryophyta</taxon>
        <taxon>Tracheophyta</taxon>
        <taxon>Spermatophyta</taxon>
        <taxon>Magnoliopsida</taxon>
        <taxon>eudicotyledons</taxon>
        <taxon>Gunneridae</taxon>
        <taxon>Pentapetalae</taxon>
        <taxon>rosids</taxon>
        <taxon>malvids</taxon>
        <taxon>Myrtales</taxon>
        <taxon>Myrtaceae</taxon>
        <taxon>Myrtoideae</taxon>
        <taxon>Eucalypteae</taxon>
        <taxon>Eucalyptus</taxon>
    </lineage>
</organism>
<reference evidence="2 3" key="1">
    <citation type="submission" date="2024-11" db="EMBL/GenBank/DDBJ databases">
        <title>Chromosome-level genome assembly of Eucalyptus globulus Labill. provides insights into its genome evolution.</title>
        <authorList>
            <person name="Li X."/>
        </authorList>
    </citation>
    <scope>NUCLEOTIDE SEQUENCE [LARGE SCALE GENOMIC DNA]</scope>
    <source>
        <strain evidence="2">CL2024</strain>
        <tissue evidence="2">Fresh tender leaves</tissue>
    </source>
</reference>
<accession>A0ABD3K7L0</accession>
<dbReference type="PANTHER" id="PTHR11538:SF89">
    <property type="entry name" value="PROTEIN, PUTATIVE (DUF2431)-RELATED"/>
    <property type="match status" value="1"/>
</dbReference>
<dbReference type="Pfam" id="PF10354">
    <property type="entry name" value="BMT5-like"/>
    <property type="match status" value="1"/>
</dbReference>
<gene>
    <name evidence="2" type="ORF">ACJRO7_023846</name>
</gene>
<proteinExistence type="predicted"/>
<sequence>MRIELMAEENLNGNAHVGEKRNKHYSNFHSILLVGEGDFSFAACLARTFGSAANMVATSLDSRATLRVNYATSVIDNLETIEGLGGTVLHEVDAHTMSEHPILKHKSFDRIVYNFPHAGFSGSEAALVQIELNRDLVRGFLKNAKKMVTVDGEIHVTHKKAHPYSRWEIKELAEDQGLFLVEEVPFSLRHYEGYVNRRGSGFKCRRTFPVGEASTYKFTKNDHGMQCANALPNLSLADLVESV</sequence>
<feature type="domain" description="25S rRNA (uridine-N(3))-methyltransferase BMT5-like" evidence="1">
    <location>
        <begin position="32"/>
        <end position="198"/>
    </location>
</feature>
<dbReference type="InterPro" id="IPR029063">
    <property type="entry name" value="SAM-dependent_MTases_sf"/>
</dbReference>
<protein>
    <recommendedName>
        <fullName evidence="1">25S rRNA (uridine-N(3))-methyltransferase BMT5-like domain-containing protein</fullName>
    </recommendedName>
</protein>
<comment type="caution">
    <text evidence="2">The sequence shown here is derived from an EMBL/GenBank/DDBJ whole genome shotgun (WGS) entry which is preliminary data.</text>
</comment>
<dbReference type="InterPro" id="IPR019446">
    <property type="entry name" value="BMT5-like"/>
</dbReference>
<dbReference type="Gene3D" id="3.40.50.150">
    <property type="entry name" value="Vaccinia Virus protein VP39"/>
    <property type="match status" value="1"/>
</dbReference>
<name>A0ABD3K7L0_EUCGL</name>
<evidence type="ECO:0000313" key="2">
    <source>
        <dbReference type="EMBL" id="KAL3734559.1"/>
    </source>
</evidence>
<dbReference type="SUPFAM" id="SSF53335">
    <property type="entry name" value="S-adenosyl-L-methionine-dependent methyltransferases"/>
    <property type="match status" value="1"/>
</dbReference>
<evidence type="ECO:0000259" key="1">
    <source>
        <dbReference type="Pfam" id="PF10354"/>
    </source>
</evidence>
<dbReference type="EMBL" id="JBJKBG010000006">
    <property type="protein sequence ID" value="KAL3734559.1"/>
    <property type="molecule type" value="Genomic_DNA"/>
</dbReference>
<dbReference type="PANTHER" id="PTHR11538">
    <property type="entry name" value="PHENYLALANYL-TRNA SYNTHETASE"/>
    <property type="match status" value="1"/>
</dbReference>